<organism evidence="1 2">
    <name type="scientific">Hibiscus sabdariffa</name>
    <name type="common">roselle</name>
    <dbReference type="NCBI Taxonomy" id="183260"/>
    <lineage>
        <taxon>Eukaryota</taxon>
        <taxon>Viridiplantae</taxon>
        <taxon>Streptophyta</taxon>
        <taxon>Embryophyta</taxon>
        <taxon>Tracheophyta</taxon>
        <taxon>Spermatophyta</taxon>
        <taxon>Magnoliopsida</taxon>
        <taxon>eudicotyledons</taxon>
        <taxon>Gunneridae</taxon>
        <taxon>Pentapetalae</taxon>
        <taxon>rosids</taxon>
        <taxon>malvids</taxon>
        <taxon>Malvales</taxon>
        <taxon>Malvaceae</taxon>
        <taxon>Malvoideae</taxon>
        <taxon>Hibiscus</taxon>
    </lineage>
</organism>
<reference evidence="1 2" key="1">
    <citation type="journal article" date="2024" name="G3 (Bethesda)">
        <title>Genome assembly of Hibiscus sabdariffa L. provides insights into metabolisms of medicinal natural products.</title>
        <authorList>
            <person name="Kim T."/>
        </authorList>
    </citation>
    <scope>NUCLEOTIDE SEQUENCE [LARGE SCALE GENOMIC DNA]</scope>
    <source>
        <strain evidence="1">TK-2024</strain>
        <tissue evidence="1">Old leaves</tissue>
    </source>
</reference>
<keyword evidence="2" id="KW-1185">Reference proteome</keyword>
<dbReference type="Proteomes" id="UP001472677">
    <property type="component" value="Unassembled WGS sequence"/>
</dbReference>
<dbReference type="EMBL" id="JBBPBM010000109">
    <property type="protein sequence ID" value="KAK8507047.1"/>
    <property type="molecule type" value="Genomic_DNA"/>
</dbReference>
<evidence type="ECO:0000313" key="2">
    <source>
        <dbReference type="Proteomes" id="UP001472677"/>
    </source>
</evidence>
<name>A0ABR2BIS2_9ROSI</name>
<proteinExistence type="predicted"/>
<accession>A0ABR2BIS2</accession>
<sequence length="207" mass="23664">MERERELDPDICGCILEFLLFNSADDLLVKKLIKAFPPFNLNPCSEKAILLRSIQTQIQAGHITHKILDSLEMIHRIDSDQRLPIPDTMKEAYCAVALDCTAKFFTVDPNPNPDAVNRIWRGRVESLERSRASDLVSDLLRNRRRQVEAAFEDEEARRCLIAMNTRKEAIHRLRLYIGEAFASMGSPVLERACLRFTSSQDGQLQAH</sequence>
<gene>
    <name evidence="1" type="ORF">V6N12_008397</name>
</gene>
<dbReference type="PANTHER" id="PTHR46993">
    <property type="entry name" value="MYB TRANSCRIPTION FACTOR"/>
    <property type="match status" value="1"/>
</dbReference>
<evidence type="ECO:0000313" key="1">
    <source>
        <dbReference type="EMBL" id="KAK8507047.1"/>
    </source>
</evidence>
<comment type="caution">
    <text evidence="1">The sequence shown here is derived from an EMBL/GenBank/DDBJ whole genome shotgun (WGS) entry which is preliminary data.</text>
</comment>
<protein>
    <submittedName>
        <fullName evidence="1">Uncharacterized protein</fullName>
    </submittedName>
</protein>
<dbReference type="PANTHER" id="PTHR46993:SF4">
    <property type="entry name" value="MYB-LIKE HTH TRANSCRIPTIONAL REGULATOR FAMILY PROTEIN"/>
    <property type="match status" value="1"/>
</dbReference>